<dbReference type="InterPro" id="IPR018357">
    <property type="entry name" value="Hexapep_transf_CS"/>
</dbReference>
<dbReference type="PROSITE" id="PS00101">
    <property type="entry name" value="HEXAPEP_TRANSFERASES"/>
    <property type="match status" value="1"/>
</dbReference>
<gene>
    <name evidence="3" type="primary">maa_1</name>
    <name evidence="3" type="ORF">ERS852420_03043</name>
</gene>
<evidence type="ECO:0000313" key="3">
    <source>
        <dbReference type="EMBL" id="CUN15113.1"/>
    </source>
</evidence>
<dbReference type="Proteomes" id="UP000095495">
    <property type="component" value="Unassembled WGS sequence"/>
</dbReference>
<dbReference type="Gene3D" id="2.160.10.10">
    <property type="entry name" value="Hexapeptide repeat proteins"/>
    <property type="match status" value="1"/>
</dbReference>
<dbReference type="AlphaFoldDB" id="A0A173UJ79"/>
<dbReference type="EMBL" id="CYXV01000015">
    <property type="protein sequence ID" value="CUN15113.1"/>
    <property type="molecule type" value="Genomic_DNA"/>
</dbReference>
<dbReference type="Pfam" id="PF00132">
    <property type="entry name" value="Hexapep"/>
    <property type="match status" value="1"/>
</dbReference>
<sequence>MVHFDAKIGNNCRILPNVMIGSKFANGIPDAEPPVIGDNIFIGTSAVVIGRIHIGNNVIIGANSVVTRDVPENSIAVGSPAKIWKRKDI</sequence>
<dbReference type="GO" id="GO:0008925">
    <property type="term" value="F:maltose O-acetyltransferase activity"/>
    <property type="evidence" value="ECO:0007669"/>
    <property type="project" value="UniProtKB-EC"/>
</dbReference>
<keyword evidence="3" id="KW-0012">Acyltransferase</keyword>
<keyword evidence="2" id="KW-0677">Repeat</keyword>
<dbReference type="EC" id="2.3.1.79" evidence="3"/>
<dbReference type="PANTHER" id="PTHR42811">
    <property type="entry name" value="SERINE ACETYLTRANSFERASE"/>
    <property type="match status" value="1"/>
</dbReference>
<dbReference type="RefSeq" id="WP_207642303.1">
    <property type="nucleotide sequence ID" value="NZ_JAJBML010000016.1"/>
</dbReference>
<reference evidence="3 4" key="1">
    <citation type="submission" date="2015-09" db="EMBL/GenBank/DDBJ databases">
        <authorList>
            <consortium name="Pathogen Informatics"/>
        </authorList>
    </citation>
    <scope>NUCLEOTIDE SEQUENCE [LARGE SCALE GENOMIC DNA]</scope>
    <source>
        <strain evidence="3 4">2789STDY5608863</strain>
    </source>
</reference>
<dbReference type="InterPro" id="IPR011004">
    <property type="entry name" value="Trimer_LpxA-like_sf"/>
</dbReference>
<keyword evidence="1 3" id="KW-0808">Transferase</keyword>
<accession>A0A173UJ79</accession>
<evidence type="ECO:0000256" key="1">
    <source>
        <dbReference type="ARBA" id="ARBA00022679"/>
    </source>
</evidence>
<name>A0A173UJ79_9FIRM</name>
<evidence type="ECO:0000313" key="4">
    <source>
        <dbReference type="Proteomes" id="UP000095495"/>
    </source>
</evidence>
<evidence type="ECO:0000256" key="2">
    <source>
        <dbReference type="ARBA" id="ARBA00022737"/>
    </source>
</evidence>
<proteinExistence type="predicted"/>
<dbReference type="SUPFAM" id="SSF51161">
    <property type="entry name" value="Trimeric LpxA-like enzymes"/>
    <property type="match status" value="1"/>
</dbReference>
<organism evidence="3 4">
    <name type="scientific">Roseburia faecis</name>
    <dbReference type="NCBI Taxonomy" id="301302"/>
    <lineage>
        <taxon>Bacteria</taxon>
        <taxon>Bacillati</taxon>
        <taxon>Bacillota</taxon>
        <taxon>Clostridia</taxon>
        <taxon>Lachnospirales</taxon>
        <taxon>Lachnospiraceae</taxon>
        <taxon>Roseburia</taxon>
    </lineage>
</organism>
<protein>
    <submittedName>
        <fullName evidence="3">Maltose O-acetyltransferase</fullName>
        <ecNumber evidence="3">2.3.1.79</ecNumber>
    </submittedName>
</protein>
<dbReference type="InterPro" id="IPR001451">
    <property type="entry name" value="Hexapep"/>
</dbReference>